<keyword evidence="9 13" id="KW-0560">Oxidoreductase</keyword>
<accession>A0A232EZF3</accession>
<proteinExistence type="inferred from homology"/>
<dbReference type="AlphaFoldDB" id="A0A232EZF3"/>
<dbReference type="PRINTS" id="PR00464">
    <property type="entry name" value="EP450II"/>
</dbReference>
<evidence type="ECO:0000256" key="13">
    <source>
        <dbReference type="RuleBase" id="RU000461"/>
    </source>
</evidence>
<dbReference type="PANTHER" id="PTHR24292">
    <property type="entry name" value="CYTOCHROME P450"/>
    <property type="match status" value="1"/>
</dbReference>
<dbReference type="GO" id="GO:0020037">
    <property type="term" value="F:heme binding"/>
    <property type="evidence" value="ECO:0007669"/>
    <property type="project" value="InterPro"/>
</dbReference>
<keyword evidence="15" id="KW-1185">Reference proteome</keyword>
<keyword evidence="7" id="KW-0256">Endoplasmic reticulum</keyword>
<evidence type="ECO:0000256" key="12">
    <source>
        <dbReference type="ARBA" id="ARBA00023136"/>
    </source>
</evidence>
<dbReference type="GO" id="GO:0016705">
    <property type="term" value="F:oxidoreductase activity, acting on paired donors, with incorporation or reduction of molecular oxygen"/>
    <property type="evidence" value="ECO:0007669"/>
    <property type="project" value="InterPro"/>
</dbReference>
<dbReference type="InterPro" id="IPR001128">
    <property type="entry name" value="Cyt_P450"/>
</dbReference>
<sequence>MGISTVSRPTVSRFHGLEILPTSTPEQCCRRHVQLEPRGCTSAVSCHMFTPPQLMLSDLDLIKAVTVKNFDHFSDHKTFVDESMDPLFAGSLAMLNGDWWCEVRNVLSPAFTLSKMRPMFGLMSNCVENFVDKFLELYFNCDEVEIKEPINRYTNDVIANCDFGFDIDSLGNPDNEFYIRGRSLMSSFKNLKRAAQSDATNLGFGLGPRMCIGNRFAVLETKVMFAHLLSKCRLEPCKKTCIPLTYDPGSLAVVPKGGFLLKVLPRN</sequence>
<protein>
    <recommendedName>
        <fullName evidence="16">Cytochrome P450</fullName>
    </recommendedName>
</protein>
<evidence type="ECO:0000256" key="1">
    <source>
        <dbReference type="ARBA" id="ARBA00001971"/>
    </source>
</evidence>
<dbReference type="InterPro" id="IPR002402">
    <property type="entry name" value="Cyt_P450_E_grp-II"/>
</dbReference>
<evidence type="ECO:0000256" key="4">
    <source>
        <dbReference type="ARBA" id="ARBA00010617"/>
    </source>
</evidence>
<dbReference type="GO" id="GO:0005789">
    <property type="term" value="C:endoplasmic reticulum membrane"/>
    <property type="evidence" value="ECO:0007669"/>
    <property type="project" value="UniProtKB-SubCell"/>
</dbReference>
<dbReference type="Proteomes" id="UP000215335">
    <property type="component" value="Unassembled WGS sequence"/>
</dbReference>
<dbReference type="SUPFAM" id="SSF48264">
    <property type="entry name" value="Cytochrome P450"/>
    <property type="match status" value="2"/>
</dbReference>
<organism evidence="14 15">
    <name type="scientific">Trichomalopsis sarcophagae</name>
    <dbReference type="NCBI Taxonomy" id="543379"/>
    <lineage>
        <taxon>Eukaryota</taxon>
        <taxon>Metazoa</taxon>
        <taxon>Ecdysozoa</taxon>
        <taxon>Arthropoda</taxon>
        <taxon>Hexapoda</taxon>
        <taxon>Insecta</taxon>
        <taxon>Pterygota</taxon>
        <taxon>Neoptera</taxon>
        <taxon>Endopterygota</taxon>
        <taxon>Hymenoptera</taxon>
        <taxon>Apocrita</taxon>
        <taxon>Proctotrupomorpha</taxon>
        <taxon>Chalcidoidea</taxon>
        <taxon>Pteromalidae</taxon>
        <taxon>Pteromalinae</taxon>
        <taxon>Trichomalopsis</taxon>
    </lineage>
</organism>
<dbReference type="Pfam" id="PF00067">
    <property type="entry name" value="p450"/>
    <property type="match status" value="2"/>
</dbReference>
<comment type="similarity">
    <text evidence="4 13">Belongs to the cytochrome P450 family.</text>
</comment>
<evidence type="ECO:0000256" key="11">
    <source>
        <dbReference type="ARBA" id="ARBA00023033"/>
    </source>
</evidence>
<dbReference type="EMBL" id="NNAY01001512">
    <property type="protein sequence ID" value="OXU23745.1"/>
    <property type="molecule type" value="Genomic_DNA"/>
</dbReference>
<keyword evidence="11 13" id="KW-0503">Monooxygenase</keyword>
<dbReference type="STRING" id="543379.A0A232EZF3"/>
<gene>
    <name evidence="14" type="ORF">TSAR_005365</name>
</gene>
<evidence type="ECO:0000256" key="8">
    <source>
        <dbReference type="ARBA" id="ARBA00022848"/>
    </source>
</evidence>
<keyword evidence="10 13" id="KW-0408">Iron</keyword>
<name>A0A232EZF3_9HYME</name>
<evidence type="ECO:0000256" key="5">
    <source>
        <dbReference type="ARBA" id="ARBA00022617"/>
    </source>
</evidence>
<dbReference type="PROSITE" id="PS00086">
    <property type="entry name" value="CYTOCHROME_P450"/>
    <property type="match status" value="1"/>
</dbReference>
<comment type="cofactor">
    <cofactor evidence="1">
        <name>heme</name>
        <dbReference type="ChEBI" id="CHEBI:30413"/>
    </cofactor>
</comment>
<keyword evidence="12" id="KW-0472">Membrane</keyword>
<evidence type="ECO:0000313" key="15">
    <source>
        <dbReference type="Proteomes" id="UP000215335"/>
    </source>
</evidence>
<evidence type="ECO:0000256" key="6">
    <source>
        <dbReference type="ARBA" id="ARBA00022723"/>
    </source>
</evidence>
<keyword evidence="6 13" id="KW-0479">Metal-binding</keyword>
<dbReference type="InterPro" id="IPR017972">
    <property type="entry name" value="Cyt_P450_CS"/>
</dbReference>
<evidence type="ECO:0000256" key="3">
    <source>
        <dbReference type="ARBA" id="ARBA00004406"/>
    </source>
</evidence>
<evidence type="ECO:0000313" key="14">
    <source>
        <dbReference type="EMBL" id="OXU23745.1"/>
    </source>
</evidence>
<evidence type="ECO:0000256" key="2">
    <source>
        <dbReference type="ARBA" id="ARBA00004174"/>
    </source>
</evidence>
<comment type="caution">
    <text evidence="14">The sequence shown here is derived from an EMBL/GenBank/DDBJ whole genome shotgun (WGS) entry which is preliminary data.</text>
</comment>
<dbReference type="InterPro" id="IPR036396">
    <property type="entry name" value="Cyt_P450_sf"/>
</dbReference>
<keyword evidence="5 13" id="KW-0349">Heme</keyword>
<dbReference type="GO" id="GO:0004497">
    <property type="term" value="F:monooxygenase activity"/>
    <property type="evidence" value="ECO:0007669"/>
    <property type="project" value="UniProtKB-KW"/>
</dbReference>
<evidence type="ECO:0000256" key="9">
    <source>
        <dbReference type="ARBA" id="ARBA00023002"/>
    </source>
</evidence>
<evidence type="ECO:0000256" key="7">
    <source>
        <dbReference type="ARBA" id="ARBA00022824"/>
    </source>
</evidence>
<comment type="subcellular location">
    <subcellularLocation>
        <location evidence="3">Endoplasmic reticulum membrane</location>
        <topology evidence="3">Peripheral membrane protein</topology>
    </subcellularLocation>
    <subcellularLocation>
        <location evidence="2">Microsome membrane</location>
        <topology evidence="2">Peripheral membrane protein</topology>
    </subcellularLocation>
</comment>
<keyword evidence="8" id="KW-0492">Microsome</keyword>
<dbReference type="InterPro" id="IPR050476">
    <property type="entry name" value="Insect_CytP450_Detox"/>
</dbReference>
<evidence type="ECO:0008006" key="16">
    <source>
        <dbReference type="Google" id="ProtNLM"/>
    </source>
</evidence>
<evidence type="ECO:0000256" key="10">
    <source>
        <dbReference type="ARBA" id="ARBA00023004"/>
    </source>
</evidence>
<dbReference type="Gene3D" id="1.10.630.10">
    <property type="entry name" value="Cytochrome P450"/>
    <property type="match status" value="2"/>
</dbReference>
<dbReference type="GO" id="GO:0005506">
    <property type="term" value="F:iron ion binding"/>
    <property type="evidence" value="ECO:0007669"/>
    <property type="project" value="InterPro"/>
</dbReference>
<dbReference type="PANTHER" id="PTHR24292:SF54">
    <property type="entry name" value="CYP9F3-RELATED"/>
    <property type="match status" value="1"/>
</dbReference>
<reference evidence="14 15" key="1">
    <citation type="journal article" date="2017" name="Curr. Biol.">
        <title>The Evolution of Venom by Co-option of Single-Copy Genes.</title>
        <authorList>
            <person name="Martinson E.O."/>
            <person name="Mrinalini"/>
            <person name="Kelkar Y.D."/>
            <person name="Chang C.H."/>
            <person name="Werren J.H."/>
        </authorList>
    </citation>
    <scope>NUCLEOTIDE SEQUENCE [LARGE SCALE GENOMIC DNA]</scope>
    <source>
        <strain evidence="14 15">Alberta</strain>
        <tissue evidence="14">Whole body</tissue>
    </source>
</reference>